<dbReference type="GO" id="GO:0005524">
    <property type="term" value="F:ATP binding"/>
    <property type="evidence" value="ECO:0007669"/>
    <property type="project" value="UniProtKB-UniRule"/>
</dbReference>
<sequence length="310" mass="36607">MRKNMENRLNYYKIERDEWSNFYQEHIVPLTEEELLNLKSLNDQISLKDVQDIYMPLVHLLRIHLDSHQELQDSQSEFLGVKAQKVPFILGIAGSVAVGKSTTARLLQSLLSEVYPDKKVQLITTDGFLYPNQELKRRNLMERKGFPESYDMRRLLRFVNDVKNNLPAKAPVYSHKVYDIVKGQYETVESPDILIVEGINVLQLPTNQQIYVSDFFDFSIYVDAEESLIEEWYLERFETLLDTAFKDPTNYYYPYAIGDRKQAIKMAKNIWKTINLKNLREFILPTRNRADLIMHKTNNHVVNELFLRKY</sequence>
<evidence type="ECO:0000256" key="11">
    <source>
        <dbReference type="ARBA" id="ARBA00022840"/>
    </source>
</evidence>
<keyword evidence="8 14" id="KW-0808">Transferase</keyword>
<dbReference type="NCBIfam" id="TIGR00554">
    <property type="entry name" value="panK_bact"/>
    <property type="match status" value="1"/>
</dbReference>
<accession>A0A0F7Q0F4</accession>
<dbReference type="SUPFAM" id="SSF52540">
    <property type="entry name" value="P-loop containing nucleoside triphosphate hydrolases"/>
    <property type="match status" value="1"/>
</dbReference>
<dbReference type="HAMAP" id="MF_00215">
    <property type="entry name" value="Pantothen_kinase_1"/>
    <property type="match status" value="1"/>
</dbReference>
<protein>
    <recommendedName>
        <fullName evidence="6 14">Pantothenate kinase</fullName>
        <ecNumber evidence="5 14">2.7.1.33</ecNumber>
    </recommendedName>
    <alternativeName>
        <fullName evidence="13 14">Pantothenic acid kinase</fullName>
    </alternativeName>
</protein>
<keyword evidence="7 14" id="KW-0963">Cytoplasm</keyword>
<evidence type="ECO:0000256" key="4">
    <source>
        <dbReference type="ARBA" id="ARBA00006087"/>
    </source>
</evidence>
<dbReference type="PATRIC" id="fig|1194971.3.peg.1502"/>
<dbReference type="GO" id="GO:0015937">
    <property type="term" value="P:coenzyme A biosynthetic process"/>
    <property type="evidence" value="ECO:0007669"/>
    <property type="project" value="UniProtKB-UniRule"/>
</dbReference>
<dbReference type="CDD" id="cd02025">
    <property type="entry name" value="PanK"/>
    <property type="match status" value="1"/>
</dbReference>
<comment type="similarity">
    <text evidence="4 14 15">Belongs to the prokaryotic pantothenate kinase family.</text>
</comment>
<dbReference type="EC" id="2.7.1.33" evidence="5 14"/>
<evidence type="ECO:0000313" key="18">
    <source>
        <dbReference type="Proteomes" id="UP000035027"/>
    </source>
</evidence>
<dbReference type="EMBL" id="CP011403">
    <property type="protein sequence ID" value="AKI05039.1"/>
    <property type="molecule type" value="Genomic_DNA"/>
</dbReference>
<keyword evidence="9 14" id="KW-0547">Nucleotide-binding</keyword>
<name>A0A0F7Q0F4_9LACO</name>
<dbReference type="InterPro" id="IPR006083">
    <property type="entry name" value="PRK/URK"/>
</dbReference>
<keyword evidence="12 14" id="KW-0173">Coenzyme A biosynthesis</keyword>
<feature type="domain" description="Phosphoribulokinase/uridine kinase" evidence="16">
    <location>
        <begin position="89"/>
        <end position="236"/>
    </location>
</feature>
<dbReference type="InterPro" id="IPR027417">
    <property type="entry name" value="P-loop_NTPase"/>
</dbReference>
<evidence type="ECO:0000256" key="12">
    <source>
        <dbReference type="ARBA" id="ARBA00022993"/>
    </source>
</evidence>
<evidence type="ECO:0000256" key="13">
    <source>
        <dbReference type="ARBA" id="ARBA00032866"/>
    </source>
</evidence>
<dbReference type="Proteomes" id="UP000035027">
    <property type="component" value="Chromosome"/>
</dbReference>
<dbReference type="GO" id="GO:0005737">
    <property type="term" value="C:cytoplasm"/>
    <property type="evidence" value="ECO:0007669"/>
    <property type="project" value="UniProtKB-SubCell"/>
</dbReference>
<evidence type="ECO:0000256" key="7">
    <source>
        <dbReference type="ARBA" id="ARBA00022490"/>
    </source>
</evidence>
<dbReference type="Pfam" id="PF00485">
    <property type="entry name" value="PRK"/>
    <property type="match status" value="1"/>
</dbReference>
<dbReference type="InterPro" id="IPR004566">
    <property type="entry name" value="PanK"/>
</dbReference>
<dbReference type="GO" id="GO:0004594">
    <property type="term" value="F:pantothenate kinase activity"/>
    <property type="evidence" value="ECO:0007669"/>
    <property type="project" value="UniProtKB-UniRule"/>
</dbReference>
<evidence type="ECO:0000256" key="15">
    <source>
        <dbReference type="RuleBase" id="RU003530"/>
    </source>
</evidence>
<dbReference type="PIRSF" id="PIRSF000545">
    <property type="entry name" value="Pantothenate_kin"/>
    <property type="match status" value="1"/>
</dbReference>
<keyword evidence="10 14" id="KW-0418">Kinase</keyword>
<evidence type="ECO:0000256" key="9">
    <source>
        <dbReference type="ARBA" id="ARBA00022741"/>
    </source>
</evidence>
<evidence type="ECO:0000313" key="17">
    <source>
        <dbReference type="EMBL" id="AKI05039.1"/>
    </source>
</evidence>
<feature type="binding site" evidence="14">
    <location>
        <begin position="94"/>
        <end position="101"/>
    </location>
    <ligand>
        <name>ATP</name>
        <dbReference type="ChEBI" id="CHEBI:30616"/>
    </ligand>
</feature>
<evidence type="ECO:0000256" key="3">
    <source>
        <dbReference type="ARBA" id="ARBA00005225"/>
    </source>
</evidence>
<evidence type="ECO:0000256" key="1">
    <source>
        <dbReference type="ARBA" id="ARBA00001206"/>
    </source>
</evidence>
<evidence type="ECO:0000256" key="6">
    <source>
        <dbReference type="ARBA" id="ARBA00015080"/>
    </source>
</evidence>
<evidence type="ECO:0000256" key="5">
    <source>
        <dbReference type="ARBA" id="ARBA00012102"/>
    </source>
</evidence>
<keyword evidence="11 14" id="KW-0067">ATP-binding</keyword>
<proteinExistence type="inferred from homology"/>
<comment type="subcellular location">
    <subcellularLocation>
        <location evidence="2 14 15">Cytoplasm</location>
    </subcellularLocation>
</comment>
<comment type="pathway">
    <text evidence="3 14 15">Cofactor biosynthesis; coenzyme A biosynthesis; CoA from (R)-pantothenate: step 1/5.</text>
</comment>
<evidence type="ECO:0000259" key="16">
    <source>
        <dbReference type="Pfam" id="PF00485"/>
    </source>
</evidence>
<reference evidence="17 18" key="1">
    <citation type="submission" date="2015-05" db="EMBL/GenBank/DDBJ databases">
        <title>Complete genome sequence of Lactobacillus salivarius Ren, a probiotic strain with antitumor activity.</title>
        <authorList>
            <person name="Sun E."/>
            <person name="Zhao L."/>
            <person name="Liu S."/>
            <person name="Zhang M."/>
            <person name="Guo H."/>
            <person name="Ren F."/>
        </authorList>
    </citation>
    <scope>NUCLEOTIDE SEQUENCE [LARGE SCALE GENOMIC DNA]</scope>
    <source>
        <strain evidence="17 18">Ren</strain>
    </source>
</reference>
<comment type="catalytic activity">
    <reaction evidence="1 14 15">
        <text>(R)-pantothenate + ATP = (R)-4'-phosphopantothenate + ADP + H(+)</text>
        <dbReference type="Rhea" id="RHEA:16373"/>
        <dbReference type="ChEBI" id="CHEBI:10986"/>
        <dbReference type="ChEBI" id="CHEBI:15378"/>
        <dbReference type="ChEBI" id="CHEBI:29032"/>
        <dbReference type="ChEBI" id="CHEBI:30616"/>
        <dbReference type="ChEBI" id="CHEBI:456216"/>
        <dbReference type="EC" id="2.7.1.33"/>
    </reaction>
</comment>
<evidence type="ECO:0000256" key="10">
    <source>
        <dbReference type="ARBA" id="ARBA00022777"/>
    </source>
</evidence>
<evidence type="ECO:0000256" key="14">
    <source>
        <dbReference type="HAMAP-Rule" id="MF_00215"/>
    </source>
</evidence>
<evidence type="ECO:0000256" key="2">
    <source>
        <dbReference type="ARBA" id="ARBA00004496"/>
    </source>
</evidence>
<dbReference type="UniPathway" id="UPA00241">
    <property type="reaction ID" value="UER00352"/>
</dbReference>
<organism evidence="17 18">
    <name type="scientific">Ligilactobacillus salivarius str. Ren</name>
    <dbReference type="NCBI Taxonomy" id="1194971"/>
    <lineage>
        <taxon>Bacteria</taxon>
        <taxon>Bacillati</taxon>
        <taxon>Bacillota</taxon>
        <taxon>Bacilli</taxon>
        <taxon>Lactobacillales</taxon>
        <taxon>Lactobacillaceae</taxon>
        <taxon>Ligilactobacillus</taxon>
    </lineage>
</organism>
<evidence type="ECO:0000256" key="8">
    <source>
        <dbReference type="ARBA" id="ARBA00022679"/>
    </source>
</evidence>
<dbReference type="PANTHER" id="PTHR10285">
    <property type="entry name" value="URIDINE KINASE"/>
    <property type="match status" value="1"/>
</dbReference>
<dbReference type="AlphaFoldDB" id="A0A0F7Q0F4"/>
<gene>
    <name evidence="14" type="primary">coaA</name>
    <name evidence="17" type="ORF">LsR_01497</name>
</gene>
<dbReference type="Gene3D" id="3.40.50.300">
    <property type="entry name" value="P-loop containing nucleotide triphosphate hydrolases"/>
    <property type="match status" value="1"/>
</dbReference>